<dbReference type="PROSITE" id="PS51459">
    <property type="entry name" value="FIDO"/>
    <property type="match status" value="1"/>
</dbReference>
<gene>
    <name evidence="3" type="ORF">A2867_02880</name>
</gene>
<dbReference type="Pfam" id="PF02661">
    <property type="entry name" value="Fic"/>
    <property type="match status" value="1"/>
</dbReference>
<dbReference type="PANTHER" id="PTHR13504:SF38">
    <property type="entry name" value="FIDO DOMAIN-CONTAINING PROTEIN"/>
    <property type="match status" value="1"/>
</dbReference>
<name>A0A1F5JJS5_9BACT</name>
<organism evidence="3 4">
    <name type="scientific">Candidatus Daviesbacteria bacterium RIFCSPHIGHO2_01_FULL_40_11</name>
    <dbReference type="NCBI Taxonomy" id="1797762"/>
    <lineage>
        <taxon>Bacteria</taxon>
        <taxon>Candidatus Daviesiibacteriota</taxon>
    </lineage>
</organism>
<keyword evidence="1" id="KW-0067">ATP-binding</keyword>
<proteinExistence type="predicted"/>
<dbReference type="EMBL" id="MFCP01000014">
    <property type="protein sequence ID" value="OGE28865.1"/>
    <property type="molecule type" value="Genomic_DNA"/>
</dbReference>
<comment type="caution">
    <text evidence="3">The sequence shown here is derived from an EMBL/GenBank/DDBJ whole genome shotgun (WGS) entry which is preliminary data.</text>
</comment>
<dbReference type="SUPFAM" id="SSF140931">
    <property type="entry name" value="Fic-like"/>
    <property type="match status" value="1"/>
</dbReference>
<accession>A0A1F5JJS5</accession>
<dbReference type="GO" id="GO:0005524">
    <property type="term" value="F:ATP binding"/>
    <property type="evidence" value="ECO:0007669"/>
    <property type="project" value="UniProtKB-KW"/>
</dbReference>
<feature type="binding site" evidence="1">
    <location>
        <begin position="72"/>
        <end position="79"/>
    </location>
    <ligand>
        <name>ATP</name>
        <dbReference type="ChEBI" id="CHEBI:30616"/>
    </ligand>
</feature>
<keyword evidence="1" id="KW-0547">Nucleotide-binding</keyword>
<dbReference type="Proteomes" id="UP000177555">
    <property type="component" value="Unassembled WGS sequence"/>
</dbReference>
<evidence type="ECO:0000256" key="1">
    <source>
        <dbReference type="PIRSR" id="PIRSR640198-2"/>
    </source>
</evidence>
<reference evidence="3 4" key="1">
    <citation type="journal article" date="2016" name="Nat. Commun.">
        <title>Thousands of microbial genomes shed light on interconnected biogeochemical processes in an aquifer system.</title>
        <authorList>
            <person name="Anantharaman K."/>
            <person name="Brown C.T."/>
            <person name="Hug L.A."/>
            <person name="Sharon I."/>
            <person name="Castelle C.J."/>
            <person name="Probst A.J."/>
            <person name="Thomas B.C."/>
            <person name="Singh A."/>
            <person name="Wilkins M.J."/>
            <person name="Karaoz U."/>
            <person name="Brodie E.L."/>
            <person name="Williams K.H."/>
            <person name="Hubbard S.S."/>
            <person name="Banfield J.F."/>
        </authorList>
    </citation>
    <scope>NUCLEOTIDE SEQUENCE [LARGE SCALE GENOMIC DNA]</scope>
</reference>
<dbReference type="Gene3D" id="1.10.3290.10">
    <property type="entry name" value="Fido-like domain"/>
    <property type="match status" value="1"/>
</dbReference>
<dbReference type="InterPro" id="IPR003812">
    <property type="entry name" value="Fido"/>
</dbReference>
<dbReference type="InterPro" id="IPR040198">
    <property type="entry name" value="Fido_containing"/>
</dbReference>
<dbReference type="AlphaFoldDB" id="A0A1F5JJS5"/>
<evidence type="ECO:0000313" key="3">
    <source>
        <dbReference type="EMBL" id="OGE28865.1"/>
    </source>
</evidence>
<sequence length="137" mass="15598">MHQVLTKNLNVSTGIRKQAVGITGTTYQPLDNSHQIREAMERLITAINSNSVPVEKALIANAVVSYIQPFADGNKRTGRMLTNAILLAHDYYPLSYRSIDENEFKQSLIIFYEQGSLNHLKSLFINQLIFAYKTYFQ</sequence>
<feature type="domain" description="Fido" evidence="2">
    <location>
        <begin position="1"/>
        <end position="126"/>
    </location>
</feature>
<evidence type="ECO:0000313" key="4">
    <source>
        <dbReference type="Proteomes" id="UP000177555"/>
    </source>
</evidence>
<dbReference type="PANTHER" id="PTHR13504">
    <property type="entry name" value="FIDO DOMAIN-CONTAINING PROTEIN DDB_G0283145"/>
    <property type="match status" value="1"/>
</dbReference>
<evidence type="ECO:0000259" key="2">
    <source>
        <dbReference type="PROSITE" id="PS51459"/>
    </source>
</evidence>
<dbReference type="InterPro" id="IPR036597">
    <property type="entry name" value="Fido-like_dom_sf"/>
</dbReference>
<protein>
    <recommendedName>
        <fullName evidence="2">Fido domain-containing protein</fullName>
    </recommendedName>
</protein>